<feature type="domain" description="HMA" evidence="2">
    <location>
        <begin position="1"/>
        <end position="66"/>
    </location>
</feature>
<dbReference type="InterPro" id="IPR017969">
    <property type="entry name" value="Heavy-metal-associated_CS"/>
</dbReference>
<gene>
    <name evidence="3" type="ordered locus">Thivi_4582</name>
</gene>
<accession>I3YHA6</accession>
<dbReference type="SUPFAM" id="SSF55008">
    <property type="entry name" value="HMA, heavy metal-associated domain"/>
    <property type="match status" value="1"/>
</dbReference>
<dbReference type="Pfam" id="PF00403">
    <property type="entry name" value="HMA"/>
    <property type="match status" value="1"/>
</dbReference>
<dbReference type="RefSeq" id="WP_014780742.1">
    <property type="nucleotide sequence ID" value="NC_018012.1"/>
</dbReference>
<reference evidence="3 4" key="1">
    <citation type="submission" date="2012-06" db="EMBL/GenBank/DDBJ databases">
        <title>Complete sequence of Thiocystis violascens DSM 198.</title>
        <authorList>
            <consortium name="US DOE Joint Genome Institute"/>
            <person name="Lucas S."/>
            <person name="Han J."/>
            <person name="Lapidus A."/>
            <person name="Cheng J.-F."/>
            <person name="Goodwin L."/>
            <person name="Pitluck S."/>
            <person name="Peters L."/>
            <person name="Ovchinnikova G."/>
            <person name="Teshima H."/>
            <person name="Detter J.C."/>
            <person name="Han C."/>
            <person name="Tapia R."/>
            <person name="Land M."/>
            <person name="Hauser L."/>
            <person name="Kyrpides N."/>
            <person name="Ivanova N."/>
            <person name="Pagani I."/>
            <person name="Vogl K."/>
            <person name="Liu Z."/>
            <person name="Frigaard N.-U."/>
            <person name="Bryant D."/>
            <person name="Woyke T."/>
        </authorList>
    </citation>
    <scope>NUCLEOTIDE SEQUENCE [LARGE SCALE GENOMIC DNA]</scope>
    <source>
        <strain evidence="4">ATCC 17096 / DSM 198 / 6111</strain>
    </source>
</reference>
<name>I3YHA6_THIV6</name>
<dbReference type="HOGENOM" id="CLU_134973_6_0_6"/>
<evidence type="ECO:0000256" key="1">
    <source>
        <dbReference type="ARBA" id="ARBA00022723"/>
    </source>
</evidence>
<keyword evidence="4" id="KW-1185">Reference proteome</keyword>
<dbReference type="AlphaFoldDB" id="I3YHA6"/>
<dbReference type="PROSITE" id="PS01047">
    <property type="entry name" value="HMA_1"/>
    <property type="match status" value="1"/>
</dbReference>
<evidence type="ECO:0000259" key="2">
    <source>
        <dbReference type="PROSITE" id="PS50846"/>
    </source>
</evidence>
<dbReference type="InterPro" id="IPR036163">
    <property type="entry name" value="HMA_dom_sf"/>
</dbReference>
<dbReference type="EMBL" id="CP003154">
    <property type="protein sequence ID" value="AFL76374.1"/>
    <property type="molecule type" value="Genomic_DNA"/>
</dbReference>
<protein>
    <submittedName>
        <fullName evidence="3">Copper chaperone</fullName>
    </submittedName>
</protein>
<evidence type="ECO:0000313" key="3">
    <source>
        <dbReference type="EMBL" id="AFL76374.1"/>
    </source>
</evidence>
<dbReference type="Gene3D" id="3.30.70.100">
    <property type="match status" value="1"/>
</dbReference>
<dbReference type="OrthoDB" id="9814359at2"/>
<dbReference type="FunFam" id="3.30.70.100:FF:000001">
    <property type="entry name" value="ATPase copper transporting beta"/>
    <property type="match status" value="1"/>
</dbReference>
<organism evidence="3 4">
    <name type="scientific">Thiocystis violascens (strain ATCC 17096 / DSM 198 / 6111)</name>
    <name type="common">Chromatium violascens</name>
    <dbReference type="NCBI Taxonomy" id="765911"/>
    <lineage>
        <taxon>Bacteria</taxon>
        <taxon>Pseudomonadati</taxon>
        <taxon>Pseudomonadota</taxon>
        <taxon>Gammaproteobacteria</taxon>
        <taxon>Chromatiales</taxon>
        <taxon>Chromatiaceae</taxon>
        <taxon>Thiocystis</taxon>
    </lineage>
</organism>
<dbReference type="KEGG" id="tvi:Thivi_4582"/>
<dbReference type="eggNOG" id="COG2608">
    <property type="taxonomic scope" value="Bacteria"/>
</dbReference>
<proteinExistence type="predicted"/>
<dbReference type="PROSITE" id="PS50846">
    <property type="entry name" value="HMA_2"/>
    <property type="match status" value="1"/>
</dbReference>
<dbReference type="Proteomes" id="UP000006062">
    <property type="component" value="Chromosome"/>
</dbReference>
<keyword evidence="1" id="KW-0479">Metal-binding</keyword>
<dbReference type="InterPro" id="IPR006121">
    <property type="entry name" value="HMA_dom"/>
</dbReference>
<evidence type="ECO:0000313" key="4">
    <source>
        <dbReference type="Proteomes" id="UP000006062"/>
    </source>
</evidence>
<dbReference type="GO" id="GO:0046872">
    <property type="term" value="F:metal ion binding"/>
    <property type="evidence" value="ECO:0007669"/>
    <property type="project" value="UniProtKB-KW"/>
</dbReference>
<sequence>MTIELKISGMSCQHCVKAVTEAIQAVPGVESVEVDLARGVARVAGPADADANALIAAVIAAGYGAEPA</sequence>
<dbReference type="STRING" id="765911.Thivi_4582"/>
<dbReference type="CDD" id="cd00371">
    <property type="entry name" value="HMA"/>
    <property type="match status" value="1"/>
</dbReference>